<dbReference type="GO" id="GO:0006122">
    <property type="term" value="P:mitochondrial electron transport, ubiquinol to cytochrome c"/>
    <property type="evidence" value="ECO:0007669"/>
    <property type="project" value="TreeGrafter"/>
</dbReference>
<dbReference type="SUPFAM" id="SSF64496">
    <property type="entry name" value="DNA-binding domain of intron-encoded endonucleases"/>
    <property type="match status" value="1"/>
</dbReference>
<keyword evidence="2" id="KW-0812">Transmembrane</keyword>
<feature type="transmembrane region" description="Helical" evidence="2">
    <location>
        <begin position="80"/>
        <end position="100"/>
    </location>
</feature>
<dbReference type="SMART" id="SM00496">
    <property type="entry name" value="IENR2"/>
    <property type="match status" value="2"/>
</dbReference>
<dbReference type="InterPro" id="IPR016174">
    <property type="entry name" value="Di-haem_cyt_TM"/>
</dbReference>
<dbReference type="GO" id="GO:0008121">
    <property type="term" value="F:quinol-cytochrome-c reductase activity"/>
    <property type="evidence" value="ECO:0007669"/>
    <property type="project" value="TreeGrafter"/>
</dbReference>
<proteinExistence type="predicted"/>
<feature type="transmembrane region" description="Helical" evidence="2">
    <location>
        <begin position="28"/>
        <end position="52"/>
    </location>
</feature>
<evidence type="ECO:0000259" key="4">
    <source>
        <dbReference type="PROSITE" id="PS51002"/>
    </source>
</evidence>
<dbReference type="InterPro" id="IPR003611">
    <property type="entry name" value="NUMOD3"/>
</dbReference>
<dbReference type="GO" id="GO:0005739">
    <property type="term" value="C:mitochondrion"/>
    <property type="evidence" value="ECO:0007669"/>
    <property type="project" value="GOC"/>
</dbReference>
<reference evidence="5 6" key="1">
    <citation type="submission" date="2017-04" db="EMBL/GenBank/DDBJ databases">
        <title>Genome Sequence of the Model Brown-Rot Fungus Postia placenta SB12.</title>
        <authorList>
            <consortium name="DOE Joint Genome Institute"/>
            <person name="Gaskell J."/>
            <person name="Kersten P."/>
            <person name="Larrondo L.F."/>
            <person name="Canessa P."/>
            <person name="Martinez D."/>
            <person name="Hibbett D."/>
            <person name="Schmoll M."/>
            <person name="Kubicek C.P."/>
            <person name="Martinez A.T."/>
            <person name="Yadav J."/>
            <person name="Master E."/>
            <person name="Magnuson J.K."/>
            <person name="James T."/>
            <person name="Yaver D."/>
            <person name="Berka R."/>
            <person name="Labutti K."/>
            <person name="Lipzen A."/>
            <person name="Aerts A."/>
            <person name="Barry K."/>
            <person name="Henrissat B."/>
            <person name="Blanchette R."/>
            <person name="Grigoriev I."/>
            <person name="Cullen D."/>
        </authorList>
    </citation>
    <scope>NUCLEOTIDE SEQUENCE [LARGE SCALE GENOMIC DNA]</scope>
    <source>
        <strain evidence="5 6">MAD-698-R-SB12</strain>
    </source>
</reference>
<dbReference type="Gene3D" id="1.20.810.10">
    <property type="entry name" value="Cytochrome Bc1 Complex, Chain C"/>
    <property type="match status" value="1"/>
</dbReference>
<gene>
    <name evidence="5" type="ORF">POSPLADRAFT_1160997</name>
</gene>
<evidence type="ECO:0000313" key="5">
    <source>
        <dbReference type="EMBL" id="OSX56106.1"/>
    </source>
</evidence>
<dbReference type="EMBL" id="KZ110623">
    <property type="protein sequence ID" value="OSX56106.1"/>
    <property type="molecule type" value="Genomic_DNA"/>
</dbReference>
<dbReference type="GO" id="GO:0003677">
    <property type="term" value="F:DNA binding"/>
    <property type="evidence" value="ECO:0007669"/>
    <property type="project" value="InterPro"/>
</dbReference>
<dbReference type="PANTHER" id="PTHR19271">
    <property type="entry name" value="CYTOCHROME B"/>
    <property type="match status" value="1"/>
</dbReference>
<dbReference type="OrthoDB" id="244at2759"/>
<dbReference type="InterPro" id="IPR006350">
    <property type="entry name" value="Intron_endoG1"/>
</dbReference>
<feature type="domain" description="Cytochrome b/b6 N-terminal region profile" evidence="4">
    <location>
        <begin position="1"/>
        <end position="236"/>
    </location>
</feature>
<feature type="transmembrane region" description="Helical" evidence="2">
    <location>
        <begin position="148"/>
        <end position="166"/>
    </location>
</feature>
<dbReference type="GO" id="GO:0016491">
    <property type="term" value="F:oxidoreductase activity"/>
    <property type="evidence" value="ECO:0007669"/>
    <property type="project" value="InterPro"/>
</dbReference>
<evidence type="ECO:0000313" key="6">
    <source>
        <dbReference type="Proteomes" id="UP000194127"/>
    </source>
</evidence>
<evidence type="ECO:0000259" key="3">
    <source>
        <dbReference type="PROSITE" id="PS50164"/>
    </source>
</evidence>
<evidence type="ECO:0008006" key="7">
    <source>
        <dbReference type="Google" id="ProtNLM"/>
    </source>
</evidence>
<protein>
    <recommendedName>
        <fullName evidence="7">GIY-YIG domain-containing protein</fullName>
    </recommendedName>
</protein>
<dbReference type="NCBIfam" id="TIGR01453">
    <property type="entry name" value="grpIintron_endo"/>
    <property type="match status" value="1"/>
</dbReference>
<dbReference type="InterPro" id="IPR010896">
    <property type="entry name" value="NUMOD1"/>
</dbReference>
<organism evidence="5 6">
    <name type="scientific">Postia placenta MAD-698-R-SB12</name>
    <dbReference type="NCBI Taxonomy" id="670580"/>
    <lineage>
        <taxon>Eukaryota</taxon>
        <taxon>Fungi</taxon>
        <taxon>Dikarya</taxon>
        <taxon>Basidiomycota</taxon>
        <taxon>Agaricomycotina</taxon>
        <taxon>Agaricomycetes</taxon>
        <taxon>Polyporales</taxon>
        <taxon>Adustoporiaceae</taxon>
        <taxon>Rhodonia</taxon>
    </lineage>
</organism>
<dbReference type="CDD" id="cd00284">
    <property type="entry name" value="Cytochrome_b_N"/>
    <property type="match status" value="1"/>
</dbReference>
<dbReference type="InterPro" id="IPR035901">
    <property type="entry name" value="GIY-YIG_endonuc_sf"/>
</dbReference>
<dbReference type="Pfam" id="PF01541">
    <property type="entry name" value="GIY-YIG"/>
    <property type="match status" value="1"/>
</dbReference>
<dbReference type="GeneID" id="36332581"/>
<dbReference type="InterPro" id="IPR027387">
    <property type="entry name" value="Cytb/b6-like_sf"/>
</dbReference>
<dbReference type="CDD" id="cd10445">
    <property type="entry name" value="GIY-YIG_bI1_like"/>
    <property type="match status" value="1"/>
</dbReference>
<dbReference type="PROSITE" id="PS50164">
    <property type="entry name" value="GIY_YIG"/>
    <property type="match status" value="1"/>
</dbReference>
<accession>A0A1X6MIP6</accession>
<evidence type="ECO:0000256" key="1">
    <source>
        <dbReference type="ARBA" id="ARBA00010045"/>
    </source>
</evidence>
<sequence>MRILKTHVLLRLINSYIVDSPQPANLSYLWNFGSLLGTCLVLQILTGIFLAMHYQPHVDFAFNSVEHIMRDVNNGWAVRYTHANVASFFFIFVYALNYKFINSKLLSSRGLYYGSYKSPRILVWTIGVIILILMMATAFLGYEHSPKWFNISISFAIILILVYYTIQNLVIKNKVLIYPIGNNMKNTKYNKLNKSTYYLNKRRYSTIPSSNNSIEFSYSERLNSIIKELGGLRPPVYIFENLDSENIRKQILNETKGLSGIYMIVNKITKDYYIGSAATNRFYARFSNHLIYFRGSKIVKSAVKKYKLNNFALIILELYPNIVTKENNKELLDLEDKYLKLLLPNYNILTEAGSSFGYKHTEVDRQKMKDIYTDARREMVGSLNRGKKLSPETIEKMTCREKALNRSPMLDEIKKKCIAHTRPVVLYNLNGTVYGEYSTILDAANSINCGEKTIRRALKTEKGLVKRQ</sequence>
<dbReference type="Gene3D" id="3.40.1440.10">
    <property type="entry name" value="GIY-YIG endonuclease"/>
    <property type="match status" value="1"/>
</dbReference>
<keyword evidence="2" id="KW-0472">Membrane</keyword>
<dbReference type="RefSeq" id="XP_024332900.1">
    <property type="nucleotide sequence ID" value="XM_024487632.1"/>
</dbReference>
<feature type="domain" description="GIY-YIG" evidence="3">
    <location>
        <begin position="257"/>
        <end position="348"/>
    </location>
</feature>
<dbReference type="InterPro" id="IPR000305">
    <property type="entry name" value="GIY-YIG_endonuc"/>
</dbReference>
<dbReference type="GO" id="GO:0004519">
    <property type="term" value="F:endonuclease activity"/>
    <property type="evidence" value="ECO:0007669"/>
    <property type="project" value="InterPro"/>
</dbReference>
<dbReference type="SMART" id="SM00465">
    <property type="entry name" value="GIYc"/>
    <property type="match status" value="1"/>
</dbReference>
<dbReference type="PANTHER" id="PTHR19271:SF16">
    <property type="entry name" value="CYTOCHROME B"/>
    <property type="match status" value="1"/>
</dbReference>
<comment type="similarity">
    <text evidence="1">To endonucleases of group I introns of fungi and phage.</text>
</comment>
<dbReference type="GO" id="GO:0016020">
    <property type="term" value="C:membrane"/>
    <property type="evidence" value="ECO:0007669"/>
    <property type="project" value="InterPro"/>
</dbReference>
<feature type="transmembrane region" description="Helical" evidence="2">
    <location>
        <begin position="121"/>
        <end position="142"/>
    </location>
</feature>
<keyword evidence="2" id="KW-1133">Transmembrane helix</keyword>
<dbReference type="Proteomes" id="UP000194127">
    <property type="component" value="Unassembled WGS sequence"/>
</dbReference>
<dbReference type="Pfam" id="PF00033">
    <property type="entry name" value="Cytochrome_B"/>
    <property type="match status" value="1"/>
</dbReference>
<dbReference type="Pfam" id="PF07453">
    <property type="entry name" value="NUMOD1"/>
    <property type="match status" value="1"/>
</dbReference>
<evidence type="ECO:0000256" key="2">
    <source>
        <dbReference type="SAM" id="Phobius"/>
    </source>
</evidence>
<dbReference type="SUPFAM" id="SSF81342">
    <property type="entry name" value="Transmembrane di-heme cytochromes"/>
    <property type="match status" value="1"/>
</dbReference>
<dbReference type="PROSITE" id="PS51002">
    <property type="entry name" value="CYTB_NTER"/>
    <property type="match status" value="1"/>
</dbReference>
<name>A0A1X6MIP6_9APHY</name>
<dbReference type="SUPFAM" id="SSF82771">
    <property type="entry name" value="GIY-YIG endonuclease"/>
    <property type="match status" value="1"/>
</dbReference>
<dbReference type="STRING" id="670580.A0A1X6MIP6"/>
<dbReference type="InterPro" id="IPR048259">
    <property type="entry name" value="Cytochrome_b_N_euk/bac"/>
</dbReference>
<keyword evidence="6" id="KW-1185">Reference proteome</keyword>
<dbReference type="AlphaFoldDB" id="A0A1X6MIP6"/>
<dbReference type="InterPro" id="IPR005797">
    <property type="entry name" value="Cyt_b/b6_N"/>
</dbReference>